<dbReference type="RefSeq" id="WP_087454677.1">
    <property type="nucleotide sequence ID" value="NZ_CP021417.2"/>
</dbReference>
<comment type="similarity">
    <text evidence="2">Belongs to the DedA family.</text>
</comment>
<reference evidence="9 10" key="4">
    <citation type="journal article" date="2020" name="PLoS ONE">
        <title>Taxonomic classification of strain PO100/5 shows a broader geographic distribution and genetic markers of the recently described Corynebacterium silvaticum.</title>
        <authorList>
            <person name="Viana M.V.C."/>
            <person name="Profeta R."/>
            <person name="da Silva A.L."/>
            <person name="Hurtado R."/>
            <person name="Cerqueira J.C."/>
            <person name="Ribeiro B.F.S."/>
            <person name="Almeida M.O."/>
            <person name="Morais-Rodrigues F."/>
            <person name="Soares S.C."/>
            <person name="Oliveira M."/>
            <person name="Tavares L."/>
            <person name="Figueiredo H."/>
            <person name="Wattam A.R."/>
            <person name="Barh D."/>
            <person name="Ghosh P."/>
            <person name="Silva A."/>
            <person name="Azevedo V."/>
        </authorList>
    </citation>
    <scope>NUCLEOTIDE SEQUENCE [LARGE SCALE GENOMIC DNA]</scope>
    <source>
        <strain evidence="9 10">PO100/5</strain>
    </source>
</reference>
<evidence type="ECO:0000256" key="4">
    <source>
        <dbReference type="ARBA" id="ARBA00022692"/>
    </source>
</evidence>
<evidence type="ECO:0000256" key="2">
    <source>
        <dbReference type="ARBA" id="ARBA00010792"/>
    </source>
</evidence>
<evidence type="ECO:0000256" key="7">
    <source>
        <dbReference type="SAM" id="Phobius"/>
    </source>
</evidence>
<dbReference type="GeneID" id="75008759"/>
<dbReference type="EMBL" id="CP021417">
    <property type="protein sequence ID" value="ARU46899.1"/>
    <property type="molecule type" value="Genomic_DNA"/>
</dbReference>
<name>A0A7Y4P7Y2_9CORY</name>
<feature type="transmembrane region" description="Helical" evidence="7">
    <location>
        <begin position="143"/>
        <end position="163"/>
    </location>
</feature>
<dbReference type="GO" id="GO:0005886">
    <property type="term" value="C:plasma membrane"/>
    <property type="evidence" value="ECO:0007669"/>
    <property type="project" value="UniProtKB-SubCell"/>
</dbReference>
<comment type="subcellular location">
    <subcellularLocation>
        <location evidence="1">Cell membrane</location>
        <topology evidence="1">Multi-pass membrane protein</topology>
    </subcellularLocation>
</comment>
<keyword evidence="10" id="KW-1185">Reference proteome</keyword>
<sequence>MTVETFLTGLSPAIVYAVVGFGVLIESIGIPIPGETAVIAASLLSTTHAANIHLHWVFAAACIGAIIGDNIGYSLGHRYGHHLTAWLEKRFPRHLSPNRMRYVEHLMRTKGVPVVLGGRFIALLRILAGPLSGVTRMSYPHFFFANVVGAIAWAGTVTLMVGLLGKAAHTWINDISWVLGGAVLVMAIAAIVFGKVTGRWLDKKAAEYAEQYS</sequence>
<dbReference type="PANTHER" id="PTHR42709">
    <property type="entry name" value="ALKALINE PHOSPHATASE LIKE PROTEIN"/>
    <property type="match status" value="1"/>
</dbReference>
<evidence type="ECO:0000256" key="6">
    <source>
        <dbReference type="ARBA" id="ARBA00023136"/>
    </source>
</evidence>
<feature type="transmembrane region" description="Helical" evidence="7">
    <location>
        <begin position="175"/>
        <end position="194"/>
    </location>
</feature>
<dbReference type="OrthoDB" id="9813426at2"/>
<keyword evidence="3" id="KW-1003">Cell membrane</keyword>
<evidence type="ECO:0000259" key="8">
    <source>
        <dbReference type="Pfam" id="PF09335"/>
    </source>
</evidence>
<dbReference type="InterPro" id="IPR051311">
    <property type="entry name" value="DedA_domain"/>
</dbReference>
<organism evidence="9 10">
    <name type="scientific">Corynebacterium silvaticum</name>
    <dbReference type="NCBI Taxonomy" id="2320431"/>
    <lineage>
        <taxon>Bacteria</taxon>
        <taxon>Bacillati</taxon>
        <taxon>Actinomycetota</taxon>
        <taxon>Actinomycetes</taxon>
        <taxon>Mycobacteriales</taxon>
        <taxon>Corynebacteriaceae</taxon>
        <taxon>Corynebacterium</taxon>
    </lineage>
</organism>
<evidence type="ECO:0000256" key="3">
    <source>
        <dbReference type="ARBA" id="ARBA00022475"/>
    </source>
</evidence>
<reference evidence="9 10" key="3">
    <citation type="journal article" date="2020" name="Int. J. Syst. Evol. Microbiol.">
        <title>Corynebacterium silvaticum sp. nov., a unique group of NTTB corynebacteria in wild boar and roe deer.</title>
        <authorList>
            <person name="Dangel A."/>
            <person name="Berger A."/>
            <person name="Rau J."/>
            <person name="Eisenberg T."/>
            <person name="Kampfer P."/>
            <person name="Margos G."/>
            <person name="Contzen M."/>
            <person name="Busse H.J."/>
            <person name="Konrad R."/>
            <person name="Peters M."/>
            <person name="Sting R."/>
            <person name="Sing A."/>
        </authorList>
    </citation>
    <scope>NUCLEOTIDE SEQUENCE [LARGE SCALE GENOMIC DNA]</scope>
    <source>
        <strain evidence="9 10">PO100/5</strain>
    </source>
</reference>
<keyword evidence="6 7" id="KW-0472">Membrane</keyword>
<protein>
    <submittedName>
        <fullName evidence="9">DedA family protein</fullName>
    </submittedName>
</protein>
<gene>
    <name evidence="9" type="ORF">CBE74_11105</name>
</gene>
<feature type="domain" description="VTT" evidence="8">
    <location>
        <begin position="32"/>
        <end position="160"/>
    </location>
</feature>
<dbReference type="PANTHER" id="PTHR42709:SF6">
    <property type="entry name" value="UNDECAPRENYL PHOSPHATE TRANSPORTER A"/>
    <property type="match status" value="1"/>
</dbReference>
<dbReference type="KEGG" id="csil:CBE74_11105"/>
<dbReference type="AlphaFoldDB" id="A0A7Y4P7Y2"/>
<keyword evidence="4 7" id="KW-0812">Transmembrane</keyword>
<evidence type="ECO:0000313" key="9">
    <source>
        <dbReference type="EMBL" id="ARU46899.1"/>
    </source>
</evidence>
<feature type="transmembrane region" description="Helical" evidence="7">
    <location>
        <begin position="37"/>
        <end position="67"/>
    </location>
</feature>
<dbReference type="Pfam" id="PF09335">
    <property type="entry name" value="VTT_dom"/>
    <property type="match status" value="1"/>
</dbReference>
<feature type="transmembrane region" description="Helical" evidence="7">
    <location>
        <begin position="6"/>
        <end position="25"/>
    </location>
</feature>
<keyword evidence="5 7" id="KW-1133">Transmembrane helix</keyword>
<accession>A0A7Y4P7Y2</accession>
<dbReference type="InterPro" id="IPR032816">
    <property type="entry name" value="VTT_dom"/>
</dbReference>
<evidence type="ECO:0000256" key="1">
    <source>
        <dbReference type="ARBA" id="ARBA00004651"/>
    </source>
</evidence>
<proteinExistence type="inferred from homology"/>
<dbReference type="Proteomes" id="UP000195652">
    <property type="component" value="Chromosome"/>
</dbReference>
<evidence type="ECO:0000256" key="5">
    <source>
        <dbReference type="ARBA" id="ARBA00022989"/>
    </source>
</evidence>
<evidence type="ECO:0000313" key="10">
    <source>
        <dbReference type="Proteomes" id="UP000195652"/>
    </source>
</evidence>
<reference evidence="9 10" key="1">
    <citation type="journal article" date="2014" name="BMC Vet. Res.">
        <title>First report of Corynebacterium pseudotuberculosis from caseous lymphadenitis lesions in Black Alentejano pig (Sus scrofa domesticus).</title>
        <authorList>
            <person name="Oliveira M."/>
            <person name="Barroco C."/>
            <person name="Mottola C."/>
            <person name="Santos R."/>
            <person name="Lemsaddek A."/>
            <person name="Tavares L."/>
            <person name="Semedo-Lemsaddek T."/>
        </authorList>
    </citation>
    <scope>NUCLEOTIDE SEQUENCE [LARGE SCALE GENOMIC DNA]</scope>
    <source>
        <strain evidence="9 10">PO100/5</strain>
    </source>
</reference>
<reference evidence="9 10" key="2">
    <citation type="journal article" date="2020" name="Antonie Van Leeuwenhoek">
        <title>Phylogenomic characterisation of a novel corynebacterial species pathogenic to animals.</title>
        <authorList>
            <person name="Moller J."/>
            <person name="Musella L."/>
            <person name="Melnikov V."/>
            <person name="Geissdorfer W."/>
            <person name="Burkovski A."/>
            <person name="Sangal V."/>
        </authorList>
    </citation>
    <scope>NUCLEOTIDE SEQUENCE [LARGE SCALE GENOMIC DNA]</scope>
    <source>
        <strain evidence="9 10">PO100/5</strain>
    </source>
</reference>